<protein>
    <recommendedName>
        <fullName evidence="1">CHAT domain-containing protein</fullName>
    </recommendedName>
</protein>
<sequence>MRPFTPGSRLLEHQDQPVTDLLARVRGFGYDPIALDEHLDELVDLLAPACRDEEDCWPIVHELAEWVQWKRAPAYCVAYVFQTLTNRMSAPAHGPAALIFADAQTNLADDMAFFSTEAAWLFMEGALAAAPDREALEPARLHVVSLLREFHRYYARWTRPYGYTDVNPLLDTLYTRRVWHNLAARYPEHTDGIALDSPAEEKAAALRLVAVDAEADEDTYYWLTARRLAAVERQSSGDLVTAESETAAVLRDARDFGLEAEIGHLLRTHAWQLMLLGDLGGAEQRLEEALRHEQPVTLFGYWYALSARELGNVRMSMVSDEEDDPTTAMDHALEAYYEGRRVLDVELELGGPAAGAASKRQMVRSYTDNAINLATVRGYPSFVLAELETSGPRALSAALAETRALDRLEGSEADRFLAARKVFRRHLTSVPRSFEDYLADLPADFDLRRQYVVTRNTMRLRPGRSGSDEVVSRVLDHLGTDLLVVAFYISAHHTSRAVLLDLATGGADDLFLGEVDQPLRAAYGDYVSALAVAAEVPGYPPLAARKALDEFLAVVETLLRPVLTLLSGYGRGRPLVVVPQMHLNAVPFAALRVEGTHLVDVVPSISVVPSVGLLADLLEDGRSFGGSGLVALHETGGTPFFSGTLRHLAARRSVATSDNPTRPQALSALAGAGPDLFLACHGRFDNDDPAASSLRVAPGVELSLSDLWAGVAGSDLRSVVLGACESGLARAEIGSEHIGWAGALLSAGVRSVVGSLWKVNQLATAVLLADCLADAADMPVALAAAQRALRATERDDLSHWIATHLPELARPIAPMIDSMADRPFAHPDDWAGFFAAGL</sequence>
<dbReference type="InterPro" id="IPR024983">
    <property type="entry name" value="CHAT_dom"/>
</dbReference>
<evidence type="ECO:0000313" key="3">
    <source>
        <dbReference type="Proteomes" id="UP000552097"/>
    </source>
</evidence>
<dbReference type="Pfam" id="PF12770">
    <property type="entry name" value="CHAT"/>
    <property type="match status" value="1"/>
</dbReference>
<proteinExistence type="predicted"/>
<organism evidence="2 3">
    <name type="scientific">Saccharothrix ecbatanensis</name>
    <dbReference type="NCBI Taxonomy" id="1105145"/>
    <lineage>
        <taxon>Bacteria</taxon>
        <taxon>Bacillati</taxon>
        <taxon>Actinomycetota</taxon>
        <taxon>Actinomycetes</taxon>
        <taxon>Pseudonocardiales</taxon>
        <taxon>Pseudonocardiaceae</taxon>
        <taxon>Saccharothrix</taxon>
    </lineage>
</organism>
<dbReference type="EMBL" id="JACHMO010000001">
    <property type="protein sequence ID" value="MBB5801367.1"/>
    <property type="molecule type" value="Genomic_DNA"/>
</dbReference>
<dbReference type="Proteomes" id="UP000552097">
    <property type="component" value="Unassembled WGS sequence"/>
</dbReference>
<reference evidence="2 3" key="1">
    <citation type="submission" date="2020-08" db="EMBL/GenBank/DDBJ databases">
        <title>Sequencing the genomes of 1000 actinobacteria strains.</title>
        <authorList>
            <person name="Klenk H.-P."/>
        </authorList>
    </citation>
    <scope>NUCLEOTIDE SEQUENCE [LARGE SCALE GENOMIC DNA]</scope>
    <source>
        <strain evidence="2 3">DSM 45486</strain>
    </source>
</reference>
<name>A0A7W9HFM5_9PSEU</name>
<gene>
    <name evidence="2" type="ORF">F4560_001135</name>
</gene>
<keyword evidence="3" id="KW-1185">Reference proteome</keyword>
<evidence type="ECO:0000313" key="2">
    <source>
        <dbReference type="EMBL" id="MBB5801367.1"/>
    </source>
</evidence>
<feature type="domain" description="CHAT" evidence="1">
    <location>
        <begin position="556"/>
        <end position="837"/>
    </location>
</feature>
<dbReference type="RefSeq" id="WP_184917095.1">
    <property type="nucleotide sequence ID" value="NZ_JACHMO010000001.1"/>
</dbReference>
<evidence type="ECO:0000259" key="1">
    <source>
        <dbReference type="Pfam" id="PF12770"/>
    </source>
</evidence>
<comment type="caution">
    <text evidence="2">The sequence shown here is derived from an EMBL/GenBank/DDBJ whole genome shotgun (WGS) entry which is preliminary data.</text>
</comment>
<accession>A0A7W9HFM5</accession>
<dbReference type="AlphaFoldDB" id="A0A7W9HFM5"/>